<dbReference type="AlphaFoldDB" id="A0A9Q0Y9P2"/>
<dbReference type="EMBL" id="JAIZAY010000833">
    <property type="protein sequence ID" value="KAJ8017920.1"/>
    <property type="molecule type" value="Genomic_DNA"/>
</dbReference>
<evidence type="ECO:0000313" key="2">
    <source>
        <dbReference type="Proteomes" id="UP001152320"/>
    </source>
</evidence>
<accession>A0A9Q0Y9P2</accession>
<sequence>MHNTPSHMEISVKINRITNSFCQVPSFCILDAFGLQSKKLASNGCSFPIKGILTVFQLISVGICTPVQFKTLFALSIHSKLLLLHCLSFLLIIQPLCLK</sequence>
<comment type="caution">
    <text evidence="1">The sequence shown here is derived from an EMBL/GenBank/DDBJ whole genome shotgun (WGS) entry which is preliminary data.</text>
</comment>
<organism evidence="1 2">
    <name type="scientific">Holothuria leucospilota</name>
    <name type="common">Black long sea cucumber</name>
    <name type="synonym">Mertensiothuria leucospilota</name>
    <dbReference type="NCBI Taxonomy" id="206669"/>
    <lineage>
        <taxon>Eukaryota</taxon>
        <taxon>Metazoa</taxon>
        <taxon>Echinodermata</taxon>
        <taxon>Eleutherozoa</taxon>
        <taxon>Echinozoa</taxon>
        <taxon>Holothuroidea</taxon>
        <taxon>Aspidochirotacea</taxon>
        <taxon>Aspidochirotida</taxon>
        <taxon>Holothuriidae</taxon>
        <taxon>Holothuria</taxon>
    </lineage>
</organism>
<proteinExistence type="predicted"/>
<keyword evidence="2" id="KW-1185">Reference proteome</keyword>
<reference evidence="1" key="1">
    <citation type="submission" date="2021-10" db="EMBL/GenBank/DDBJ databases">
        <title>Tropical sea cucumber genome reveals ecological adaptation and Cuvierian tubules defense mechanism.</title>
        <authorList>
            <person name="Chen T."/>
        </authorList>
    </citation>
    <scope>NUCLEOTIDE SEQUENCE</scope>
    <source>
        <strain evidence="1">Nanhai2018</strain>
        <tissue evidence="1">Muscle</tissue>
    </source>
</reference>
<gene>
    <name evidence="1" type="ORF">HOLleu_44380</name>
</gene>
<name>A0A9Q0Y9P2_HOLLE</name>
<protein>
    <submittedName>
        <fullName evidence="1">Uncharacterized protein</fullName>
    </submittedName>
</protein>
<dbReference type="Proteomes" id="UP001152320">
    <property type="component" value="Unassembled WGS sequence"/>
</dbReference>
<evidence type="ECO:0000313" key="1">
    <source>
        <dbReference type="EMBL" id="KAJ8017920.1"/>
    </source>
</evidence>